<dbReference type="InterPro" id="IPR013785">
    <property type="entry name" value="Aldolase_TIM"/>
</dbReference>
<dbReference type="EMBL" id="FMUR01000006">
    <property type="protein sequence ID" value="SCX98552.1"/>
    <property type="molecule type" value="Genomic_DNA"/>
</dbReference>
<dbReference type="Gene3D" id="3.20.20.70">
    <property type="entry name" value="Aldolase class I"/>
    <property type="match status" value="1"/>
</dbReference>
<dbReference type="InterPro" id="IPR050377">
    <property type="entry name" value="Radical_SAM_PqqE_MftC-like"/>
</dbReference>
<evidence type="ECO:0000313" key="2">
    <source>
        <dbReference type="Proteomes" id="UP000183047"/>
    </source>
</evidence>
<evidence type="ECO:0008006" key="3">
    <source>
        <dbReference type="Google" id="ProtNLM"/>
    </source>
</evidence>
<proteinExistence type="predicted"/>
<sequence>MTCNSYFEVREGKATATFIGRSVIRDYLCYVLGNGIQMNVSDSVEDDSNTDFYIVDDITEDNHIEKSSDDRIIMLSDFIDVLNDVHIPNDRPVALWGGGIELDKQIGTIMKYCSPKVIIDQSKEGEYLGIPFVRKEQIDIGDFFIIVTTTKYAGEISSFLVKSGRKEGEDFILGANPAFLNNNAQLFRRAITAEPLKRVACRRPFTYLNVGVSGLLTHCCYEWLPIFVGNVLNNSENAYDTITSRIIRVSFMNQSYAFCNTVCCPFMSNTRDMLCLEDKNVVDDELYMHDQNIVDVDVAFDNTCNLFCESCRDKYIIDNSDGNIQIAEKISESLLPKVHRLTVAGNGEVFLSKAYARIFDKTYPNTVLTILSNGNIFTEDKWKMIDGKFKDIILMFSVDAATKETYEKVRRGGRWENVMRGLSLASKLKKEGKVSKFIIRFVVSNRNYIEMPDFVKLGSKLGCDIVDFSRIENWGTFSESEFEEVSMFNGDEPKEEMKKVLSLPEMRNEIVHYTNIVAGNT</sequence>
<accession>A0A1G5C825</accession>
<gene>
    <name evidence="1" type="ORF">SAMN02910451_00965</name>
</gene>
<dbReference type="InterPro" id="IPR058240">
    <property type="entry name" value="rSAM_sf"/>
</dbReference>
<name>A0A1G5C825_9FIRM</name>
<evidence type="ECO:0000313" key="1">
    <source>
        <dbReference type="EMBL" id="SCX98552.1"/>
    </source>
</evidence>
<dbReference type="SUPFAM" id="SSF102114">
    <property type="entry name" value="Radical SAM enzymes"/>
    <property type="match status" value="1"/>
</dbReference>
<dbReference type="PANTHER" id="PTHR11228">
    <property type="entry name" value="RADICAL SAM DOMAIN PROTEIN"/>
    <property type="match status" value="1"/>
</dbReference>
<organism evidence="1 2">
    <name type="scientific">Butyrivibrio hungatei</name>
    <dbReference type="NCBI Taxonomy" id="185008"/>
    <lineage>
        <taxon>Bacteria</taxon>
        <taxon>Bacillati</taxon>
        <taxon>Bacillota</taxon>
        <taxon>Clostridia</taxon>
        <taxon>Lachnospirales</taxon>
        <taxon>Lachnospiraceae</taxon>
        <taxon>Butyrivibrio</taxon>
    </lineage>
</organism>
<dbReference type="CDD" id="cd01335">
    <property type="entry name" value="Radical_SAM"/>
    <property type="match status" value="1"/>
</dbReference>
<protein>
    <recommendedName>
        <fullName evidence="3">Radical SAM domain-containing protein</fullName>
    </recommendedName>
</protein>
<dbReference type="PANTHER" id="PTHR11228:SF7">
    <property type="entry name" value="PQQA PEPTIDE CYCLASE"/>
    <property type="match status" value="1"/>
</dbReference>
<dbReference type="AlphaFoldDB" id="A0A1G5C825"/>
<keyword evidence="2" id="KW-1185">Reference proteome</keyword>
<reference evidence="2" key="1">
    <citation type="submission" date="2016-10" db="EMBL/GenBank/DDBJ databases">
        <authorList>
            <person name="Varghese N."/>
            <person name="Submissions S."/>
        </authorList>
    </citation>
    <scope>NUCLEOTIDE SEQUENCE [LARGE SCALE GENOMIC DNA]</scope>
    <source>
        <strain evidence="2">XBD2006</strain>
    </source>
</reference>
<dbReference type="Proteomes" id="UP000183047">
    <property type="component" value="Unassembled WGS sequence"/>
</dbReference>